<dbReference type="AlphaFoldDB" id="A0A1Y3BI16"/>
<dbReference type="Gene3D" id="3.30.710.10">
    <property type="entry name" value="Potassium Channel Kv1.1, Chain A"/>
    <property type="match status" value="1"/>
</dbReference>
<dbReference type="Gene3D" id="1.25.40.420">
    <property type="match status" value="1"/>
</dbReference>
<dbReference type="GO" id="GO:0003779">
    <property type="term" value="F:actin binding"/>
    <property type="evidence" value="ECO:0007669"/>
    <property type="project" value="UniProtKB-KW"/>
</dbReference>
<evidence type="ECO:0000259" key="5">
    <source>
        <dbReference type="Pfam" id="PF00651"/>
    </source>
</evidence>
<dbReference type="InterPro" id="IPR015915">
    <property type="entry name" value="Kelch-typ_b-propeller"/>
</dbReference>
<feature type="domain" description="BACK" evidence="6">
    <location>
        <begin position="199"/>
        <end position="284"/>
    </location>
</feature>
<dbReference type="InterPro" id="IPR000210">
    <property type="entry name" value="BTB/POZ_dom"/>
</dbReference>
<protein>
    <recommendedName>
        <fullName evidence="1">Kelch-like protein diablo</fullName>
    </recommendedName>
</protein>
<name>A0A1Y3BI16_EURMA</name>
<dbReference type="PIRSF" id="PIRSF037037">
    <property type="entry name" value="Kelch-like_protein_gigaxonin"/>
    <property type="match status" value="1"/>
</dbReference>
<keyword evidence="9" id="KW-1185">Reference proteome</keyword>
<evidence type="ECO:0000313" key="8">
    <source>
        <dbReference type="EMBL" id="OTF79528.1"/>
    </source>
</evidence>
<dbReference type="InterPro" id="IPR011333">
    <property type="entry name" value="SKP1/BTB/POZ_sf"/>
</dbReference>
<keyword evidence="3" id="KW-0677">Repeat</keyword>
<evidence type="ECO:0000259" key="6">
    <source>
        <dbReference type="Pfam" id="PF07707"/>
    </source>
</evidence>
<comment type="caution">
    <text evidence="8">The sequence shown here is derived from an EMBL/GenBank/DDBJ whole genome shotgun (WGS) entry which is preliminary data.</text>
</comment>
<dbReference type="EMBL" id="MUJZ01022657">
    <property type="protein sequence ID" value="OTF79528.1"/>
    <property type="molecule type" value="Genomic_DNA"/>
</dbReference>
<dbReference type="InterPro" id="IPR017096">
    <property type="entry name" value="BTB-kelch_protein"/>
</dbReference>
<dbReference type="OrthoDB" id="191037at2759"/>
<comment type="function">
    <text evidence="4">Probable substrate-specific adapter of an E3 ubiquitin-protein ligase complex which mediates the ubiquitination and subsequent proteasomal degradation of target proteins. May have a role in synapse differentiation and growth.</text>
</comment>
<feature type="domain" description="Attractin/MKLN-like beta-propeller" evidence="7">
    <location>
        <begin position="348"/>
        <end position="594"/>
    </location>
</feature>
<evidence type="ECO:0000313" key="9">
    <source>
        <dbReference type="Proteomes" id="UP000194236"/>
    </source>
</evidence>
<dbReference type="PANTHER" id="PTHR45632">
    <property type="entry name" value="LD33804P"/>
    <property type="match status" value="1"/>
</dbReference>
<dbReference type="Gene3D" id="2.120.10.80">
    <property type="entry name" value="Kelch-type beta propeller"/>
    <property type="match status" value="1"/>
</dbReference>
<dbReference type="PANTHER" id="PTHR45632:SF3">
    <property type="entry name" value="KELCH-LIKE PROTEIN 32"/>
    <property type="match status" value="1"/>
</dbReference>
<dbReference type="InterPro" id="IPR011705">
    <property type="entry name" value="BACK"/>
</dbReference>
<feature type="domain" description="BTB" evidence="5">
    <location>
        <begin position="72"/>
        <end position="174"/>
    </location>
</feature>
<dbReference type="UniPathway" id="UPA00143"/>
<evidence type="ECO:0000256" key="1">
    <source>
        <dbReference type="ARBA" id="ARBA00013699"/>
    </source>
</evidence>
<dbReference type="Pfam" id="PF00651">
    <property type="entry name" value="BTB"/>
    <property type="match status" value="1"/>
</dbReference>
<dbReference type="InterPro" id="IPR056737">
    <property type="entry name" value="Beta-prop_ATRN-MKLN-like"/>
</dbReference>
<dbReference type="Pfam" id="PF24981">
    <property type="entry name" value="Beta-prop_ATRN-LZTR1"/>
    <property type="match status" value="1"/>
</dbReference>
<evidence type="ECO:0000256" key="2">
    <source>
        <dbReference type="ARBA" id="ARBA00022441"/>
    </source>
</evidence>
<proteinExistence type="predicted"/>
<dbReference type="SUPFAM" id="SSF54695">
    <property type="entry name" value="POZ domain"/>
    <property type="match status" value="1"/>
</dbReference>
<organism evidence="8 9">
    <name type="scientific">Euroglyphus maynei</name>
    <name type="common">Mayne's house dust mite</name>
    <dbReference type="NCBI Taxonomy" id="6958"/>
    <lineage>
        <taxon>Eukaryota</taxon>
        <taxon>Metazoa</taxon>
        <taxon>Ecdysozoa</taxon>
        <taxon>Arthropoda</taxon>
        <taxon>Chelicerata</taxon>
        <taxon>Arachnida</taxon>
        <taxon>Acari</taxon>
        <taxon>Acariformes</taxon>
        <taxon>Sarcoptiformes</taxon>
        <taxon>Astigmata</taxon>
        <taxon>Psoroptidia</taxon>
        <taxon>Analgoidea</taxon>
        <taxon>Pyroglyphidae</taxon>
        <taxon>Pyroglyphinae</taxon>
        <taxon>Euroglyphus</taxon>
    </lineage>
</organism>
<keyword evidence="2" id="KW-0880">Kelch repeat</keyword>
<evidence type="ECO:0000256" key="3">
    <source>
        <dbReference type="ARBA" id="ARBA00022737"/>
    </source>
</evidence>
<dbReference type="Proteomes" id="UP000194236">
    <property type="component" value="Unassembled WGS sequence"/>
</dbReference>
<accession>A0A1Y3BI16</accession>
<sequence length="636" mass="73731">MSDNQVTIDDDEDVVPMSTMKENNIDFINKMKRKVQKEEKNRQKRICSQEIEDKTTYELTRNQRLWSMKVNDEFIDSIIMTADGGHQENVHLCSLLMMNENTLNALRFIKDRNDMIKEYEIDSSVSADVLRQVVHFAYHDYASLNETNCVETAEFAAKYQIVSLVHYCLRYFQDNCTIRNVLNGFKISIQIDSSYRPFFQSFIEDNFQKILASNFKTTLLTINDSSVLDIIASQRLDSRNEEEIWQIIHDWIDYDRHSRVKYIEHAITNVLRFGRLKDEFLKMNVLGSNLFKQQLEPCLQTRLINWIDELNQQTVVIRGSFELTNGFKLKYCKHSIYYQPRETKELLLVGGGWVEGSTTSSLELYDYQTNLWLKCPLNLKDKISYFGLEMINDIVYVFGGSNGTDVFQKLHAFNLNDPQRQWTSKCSMIERRCYVSSANLNGLLYAIGGFNRQTRVRSCERYNPDLDSWQYVAELNYGRSDASAVVHDGKIFIAGGINDSGIESSAEIYYPQLNQWRLIRSMSSPRTSFSIISFQNKIWALGGNDGVKRTGSVECYDSESNVWNEAENMLIKRSTFSAMVLKDELYVVGGYNGQSPICNVEKYVPNTGWVKVKPLRHDRSGLNLLCIPNKYDFLKI</sequence>
<gene>
    <name evidence="8" type="ORF">BLA29_000627</name>
</gene>
<evidence type="ECO:0000256" key="4">
    <source>
        <dbReference type="ARBA" id="ARBA00043912"/>
    </source>
</evidence>
<evidence type="ECO:0000259" key="7">
    <source>
        <dbReference type="Pfam" id="PF24981"/>
    </source>
</evidence>
<dbReference type="GO" id="GO:0016567">
    <property type="term" value="P:protein ubiquitination"/>
    <property type="evidence" value="ECO:0007669"/>
    <property type="project" value="UniProtKB-UniPathway"/>
</dbReference>
<reference evidence="8 9" key="1">
    <citation type="submission" date="2017-03" db="EMBL/GenBank/DDBJ databases">
        <title>Genome Survey of Euroglyphus maynei.</title>
        <authorList>
            <person name="Arlian L.G."/>
            <person name="Morgan M.S."/>
            <person name="Rider S.D."/>
        </authorList>
    </citation>
    <scope>NUCLEOTIDE SEQUENCE [LARGE SCALE GENOMIC DNA]</scope>
    <source>
        <strain evidence="8">Arlian Lab</strain>
        <tissue evidence="8">Whole body</tissue>
    </source>
</reference>
<dbReference type="SUPFAM" id="SSF117281">
    <property type="entry name" value="Kelch motif"/>
    <property type="match status" value="1"/>
</dbReference>
<dbReference type="Pfam" id="PF07707">
    <property type="entry name" value="BACK"/>
    <property type="match status" value="1"/>
</dbReference>
<dbReference type="InterPro" id="IPR006652">
    <property type="entry name" value="Kelch_1"/>
</dbReference>
<dbReference type="SMART" id="SM00612">
    <property type="entry name" value="Kelch"/>
    <property type="match status" value="6"/>
</dbReference>